<evidence type="ECO:0000313" key="2">
    <source>
        <dbReference type="EMBL" id="ADK82236.1"/>
    </source>
</evidence>
<dbReference type="RefSeq" id="WP_013255695.1">
    <property type="nucleotide sequence ID" value="NC_014364.1"/>
</dbReference>
<keyword evidence="1" id="KW-0732">Signal</keyword>
<dbReference type="STRING" id="573413.Spirs_3138"/>
<dbReference type="Gene3D" id="3.10.28.20">
    <property type="entry name" value="Acetamidase/Formamidase-like domains"/>
    <property type="match status" value="1"/>
</dbReference>
<dbReference type="HOGENOM" id="CLU_956164_0_0_12"/>
<keyword evidence="3" id="KW-1185">Reference proteome</keyword>
<dbReference type="AlphaFoldDB" id="E1R5A8"/>
<gene>
    <name evidence="2" type="ordered locus">Spirs_3138</name>
</gene>
<dbReference type="PROSITE" id="PS51257">
    <property type="entry name" value="PROKAR_LIPOPROTEIN"/>
    <property type="match status" value="1"/>
</dbReference>
<evidence type="ECO:0000313" key="3">
    <source>
        <dbReference type="Proteomes" id="UP000002318"/>
    </source>
</evidence>
<reference evidence="2 3" key="1">
    <citation type="journal article" date="2010" name="Stand. Genomic Sci.">
        <title>Complete genome sequence of Spirochaeta smaragdinae type strain (SEBR 4228).</title>
        <authorList>
            <person name="Mavromatis K."/>
            <person name="Yasawong M."/>
            <person name="Chertkov O."/>
            <person name="Lapidus A."/>
            <person name="Lucas S."/>
            <person name="Nolan M."/>
            <person name="Del Rio T.G."/>
            <person name="Tice H."/>
            <person name="Cheng J.F."/>
            <person name="Pitluck S."/>
            <person name="Liolios K."/>
            <person name="Ivanova N."/>
            <person name="Tapia R."/>
            <person name="Han C."/>
            <person name="Bruce D."/>
            <person name="Goodwin L."/>
            <person name="Pati A."/>
            <person name="Chen A."/>
            <person name="Palaniappan K."/>
            <person name="Land M."/>
            <person name="Hauser L."/>
            <person name="Chang Y.J."/>
            <person name="Jeffries C.D."/>
            <person name="Detter J.C."/>
            <person name="Rohde M."/>
            <person name="Brambilla E."/>
            <person name="Spring S."/>
            <person name="Goker M."/>
            <person name="Sikorski J."/>
            <person name="Woyke T."/>
            <person name="Bristow J."/>
            <person name="Eisen J.A."/>
            <person name="Markowitz V."/>
            <person name="Hugenholtz P."/>
            <person name="Klenk H.P."/>
            <person name="Kyrpides N.C."/>
        </authorList>
    </citation>
    <scope>NUCLEOTIDE SEQUENCE [LARGE SCALE GENOMIC DNA]</scope>
    <source>
        <strain evidence="3">DSM 11293 / JCM 15392 / SEBR 4228</strain>
    </source>
</reference>
<dbReference type="Proteomes" id="UP000002318">
    <property type="component" value="Chromosome"/>
</dbReference>
<protein>
    <recommendedName>
        <fullName evidence="4">Lipoprotein</fullName>
    </recommendedName>
</protein>
<dbReference type="KEGG" id="ssm:Spirs_3138"/>
<organism evidence="2 3">
    <name type="scientific">Sediminispirochaeta smaragdinae (strain DSM 11293 / JCM 15392 / SEBR 4228)</name>
    <name type="common">Spirochaeta smaragdinae</name>
    <dbReference type="NCBI Taxonomy" id="573413"/>
    <lineage>
        <taxon>Bacteria</taxon>
        <taxon>Pseudomonadati</taxon>
        <taxon>Spirochaetota</taxon>
        <taxon>Spirochaetia</taxon>
        <taxon>Spirochaetales</taxon>
        <taxon>Spirochaetaceae</taxon>
        <taxon>Sediminispirochaeta</taxon>
    </lineage>
</organism>
<accession>E1R5A8</accession>
<feature type="signal peptide" evidence="1">
    <location>
        <begin position="1"/>
        <end position="28"/>
    </location>
</feature>
<dbReference type="OrthoDB" id="9818166at2"/>
<name>E1R5A8_SEDSS</name>
<evidence type="ECO:0000256" key="1">
    <source>
        <dbReference type="SAM" id="SignalP"/>
    </source>
</evidence>
<proteinExistence type="predicted"/>
<dbReference type="EMBL" id="CP002116">
    <property type="protein sequence ID" value="ADK82236.1"/>
    <property type="molecule type" value="Genomic_DNA"/>
</dbReference>
<feature type="chain" id="PRO_5003150729" description="Lipoprotein" evidence="1">
    <location>
        <begin position="29"/>
        <end position="291"/>
    </location>
</feature>
<sequence length="291" mass="32870">MIMDKRYRKRCFFLIPAVLLLFFSGCLSDGENVSPKASETIDDRYDESGRLRPVIIDDVIDFSDLRYAQLWNTTPVDGKPRFFATVPRMADREAEYDRCLDMAAVQVSRFVSTRVVAKFATLTQGRDFGHLEDVDVSFDVDAAASFRDSLDPVAYLRDREASYVVFEFSGFSLKGVSVKSDLHNGLPVWVTAVPEIPGYITGLGAVGRYRYVAESIYQADRMAMAGIARQMAIDVKEKQENYENGKGSSVHRSVNLEVSDIELKGAYIIARWRSLDENNYYSLAIYPVSHE</sequence>
<evidence type="ECO:0008006" key="4">
    <source>
        <dbReference type="Google" id="ProtNLM"/>
    </source>
</evidence>